<dbReference type="EMBL" id="BOQP01000073">
    <property type="protein sequence ID" value="GIM84947.1"/>
    <property type="molecule type" value="Genomic_DNA"/>
</dbReference>
<evidence type="ECO:0000256" key="2">
    <source>
        <dbReference type="SAM" id="MobiDB-lite"/>
    </source>
</evidence>
<feature type="compositionally biased region" description="Basic and acidic residues" evidence="2">
    <location>
        <begin position="49"/>
        <end position="113"/>
    </location>
</feature>
<feature type="region of interest" description="Disordered" evidence="2">
    <location>
        <begin position="1"/>
        <end position="265"/>
    </location>
</feature>
<dbReference type="InterPro" id="IPR010273">
    <property type="entry name" value="DUF881"/>
</dbReference>
<comment type="similarity">
    <text evidence="1">Belongs to the UPF0749 family.</text>
</comment>
<evidence type="ECO:0000256" key="1">
    <source>
        <dbReference type="ARBA" id="ARBA00009108"/>
    </source>
</evidence>
<feature type="compositionally biased region" description="Pro residues" evidence="2">
    <location>
        <begin position="209"/>
        <end position="221"/>
    </location>
</feature>
<feature type="compositionally biased region" description="Polar residues" evidence="2">
    <location>
        <begin position="526"/>
        <end position="554"/>
    </location>
</feature>
<dbReference type="PANTHER" id="PTHR37313:SF1">
    <property type="entry name" value="UPF0749 PROTEIN RV1823"/>
    <property type="match status" value="1"/>
</dbReference>
<keyword evidence="4" id="KW-1185">Reference proteome</keyword>
<feature type="compositionally biased region" description="Pro residues" evidence="2">
    <location>
        <begin position="14"/>
        <end position="23"/>
    </location>
</feature>
<proteinExistence type="inferred from homology"/>
<feature type="compositionally biased region" description="Pro residues" evidence="2">
    <location>
        <begin position="125"/>
        <end position="136"/>
    </location>
</feature>
<name>A0A919T5E1_9ACTN</name>
<dbReference type="Gene3D" id="3.30.70.1880">
    <property type="entry name" value="Protein of unknown function DUF881"/>
    <property type="match status" value="1"/>
</dbReference>
<evidence type="ECO:0000313" key="3">
    <source>
        <dbReference type="EMBL" id="GIM84947.1"/>
    </source>
</evidence>
<gene>
    <name evidence="3" type="ORF">Aco04nite_93890</name>
</gene>
<sequence length="554" mass="57744">MTSPHGGPANRSQQPPPTDPPAAPDAAQPPNGTQDVPEAPAAQPAPKPTPDDHAPDDRVSEDRTPDDHAPDDHVSEDRTPDDHAPDDHVSEDRARDDHVSEDRARDDRARDDQAPAVIPAVTPQAEPPAPAPPAPVAPAGDAEADQAADWFAPGTQQPEPRPDEPLPSPGATTADQAPGSDDRVDAIEPGLPEAATEVAPPAGAISPAVAPPPDAEQPPKPRTGNRPAEQPAVAASPADEGVRVSAPNPDGVPAPASVEGDEKPQRTFTPDFLTELFRNPLDPGYADAAARRARGDGPTGVRKRMLSGISALTLVALGFLLVVAYRQTVADEPARTQARDELIGQVQSRRSGTSQLQARADRLRSEVADLREQQLGGAAVARMQELEAETGLAAVRGSGARVTVGDGPTPIDPVTGVRSSDARVRDTDLQRATNALWAAGAEAIAINGQRLTATSTIRQAGEAILVDFRPVTTPYQIVAIGPDELAADFRKGAGGQFFKALNSRYGMSYDVAPVGDVTLEAATEPNFRQASPVTPSPAKSQSPTITTSPSEGGR</sequence>
<organism evidence="3 4">
    <name type="scientific">Winogradskya consettensis</name>
    <dbReference type="NCBI Taxonomy" id="113560"/>
    <lineage>
        <taxon>Bacteria</taxon>
        <taxon>Bacillati</taxon>
        <taxon>Actinomycetota</taxon>
        <taxon>Actinomycetes</taxon>
        <taxon>Micromonosporales</taxon>
        <taxon>Micromonosporaceae</taxon>
        <taxon>Winogradskya</taxon>
    </lineage>
</organism>
<dbReference type="PANTHER" id="PTHR37313">
    <property type="entry name" value="UPF0749 PROTEIN RV1825"/>
    <property type="match status" value="1"/>
</dbReference>
<accession>A0A919T5E1</accession>
<evidence type="ECO:0000313" key="4">
    <source>
        <dbReference type="Proteomes" id="UP000680865"/>
    </source>
</evidence>
<dbReference type="Proteomes" id="UP000680865">
    <property type="component" value="Unassembled WGS sequence"/>
</dbReference>
<evidence type="ECO:0008006" key="5">
    <source>
        <dbReference type="Google" id="ProtNLM"/>
    </source>
</evidence>
<dbReference type="GO" id="GO:0005886">
    <property type="term" value="C:plasma membrane"/>
    <property type="evidence" value="ECO:0007669"/>
    <property type="project" value="TreeGrafter"/>
</dbReference>
<dbReference type="AlphaFoldDB" id="A0A919T5E1"/>
<protein>
    <recommendedName>
        <fullName evidence="5">DUF881 domain-containing protein</fullName>
    </recommendedName>
</protein>
<dbReference type="Pfam" id="PF05949">
    <property type="entry name" value="DUF881"/>
    <property type="match status" value="1"/>
</dbReference>
<feature type="compositionally biased region" description="Low complexity" evidence="2">
    <location>
        <begin position="137"/>
        <end position="149"/>
    </location>
</feature>
<comment type="caution">
    <text evidence="3">The sequence shown here is derived from an EMBL/GenBank/DDBJ whole genome shotgun (WGS) entry which is preliminary data.</text>
</comment>
<dbReference type="RefSeq" id="WP_213003647.1">
    <property type="nucleotide sequence ID" value="NZ_BAAATW010000015.1"/>
</dbReference>
<reference evidence="3" key="1">
    <citation type="submission" date="2021-03" db="EMBL/GenBank/DDBJ databases">
        <title>Whole genome shotgun sequence of Actinoplanes consettensis NBRC 14913.</title>
        <authorList>
            <person name="Komaki H."/>
            <person name="Tamura T."/>
        </authorList>
    </citation>
    <scope>NUCLEOTIDE SEQUENCE</scope>
    <source>
        <strain evidence="3">NBRC 14913</strain>
    </source>
</reference>
<feature type="region of interest" description="Disordered" evidence="2">
    <location>
        <begin position="523"/>
        <end position="554"/>
    </location>
</feature>